<dbReference type="GO" id="GO:0140359">
    <property type="term" value="F:ABC-type transporter activity"/>
    <property type="evidence" value="ECO:0007669"/>
    <property type="project" value="InterPro"/>
</dbReference>
<evidence type="ECO:0000259" key="9">
    <source>
        <dbReference type="PROSITE" id="PS51012"/>
    </source>
</evidence>
<dbReference type="RefSeq" id="WP_268780448.1">
    <property type="nucleotide sequence ID" value="NZ_JAPRAT010000020.1"/>
</dbReference>
<organism evidence="10 11">
    <name type="scientific">Natronobacillus azotifigens</name>
    <dbReference type="NCBI Taxonomy" id="472978"/>
    <lineage>
        <taxon>Bacteria</taxon>
        <taxon>Bacillati</taxon>
        <taxon>Bacillota</taxon>
        <taxon>Bacilli</taxon>
        <taxon>Bacillales</taxon>
        <taxon>Bacillaceae</taxon>
        <taxon>Natronobacillus</taxon>
    </lineage>
</organism>
<dbReference type="InterPro" id="IPR013525">
    <property type="entry name" value="ABC2_TM"/>
</dbReference>
<dbReference type="EMBL" id="JAPRAT010000020">
    <property type="protein sequence ID" value="MCZ0703685.1"/>
    <property type="molecule type" value="Genomic_DNA"/>
</dbReference>
<feature type="transmembrane region" description="Helical" evidence="8">
    <location>
        <begin position="226"/>
        <end position="244"/>
    </location>
</feature>
<sequence length="258" mass="30016">MKSYLQEIIKRKDLLFYLVKSGLKAEHRNSYLGYLWWLLDPLLNVVIYYFLVVVVLNRGGEDFPVYLVIGLVTWRFTNSSIRASAKAITKYASIINQVYLPKAIFPFAVSLTQVFNFMFGLVVIGIFLIAFQVIISWQAIYLPVIILVHLLFLLAVTMVISFFCVFIRDIDNLISHILRIFFYTSPIIWESRNLPSQIAWLAKANPIAILVTSYRDVLMYQSSPNWLGLILITILSLLMIFWMLKYYQVNEHKIIKAL</sequence>
<dbReference type="InterPro" id="IPR047817">
    <property type="entry name" value="ABC2_TM_bact-type"/>
</dbReference>
<evidence type="ECO:0000256" key="5">
    <source>
        <dbReference type="ARBA" id="ARBA00022692"/>
    </source>
</evidence>
<gene>
    <name evidence="10" type="ORF">OWO01_10680</name>
</gene>
<feature type="transmembrane region" description="Helical" evidence="8">
    <location>
        <begin position="140"/>
        <end position="166"/>
    </location>
</feature>
<keyword evidence="3 8" id="KW-0813">Transport</keyword>
<evidence type="ECO:0000256" key="4">
    <source>
        <dbReference type="ARBA" id="ARBA00022475"/>
    </source>
</evidence>
<evidence type="ECO:0000256" key="7">
    <source>
        <dbReference type="ARBA" id="ARBA00023136"/>
    </source>
</evidence>
<evidence type="ECO:0000313" key="10">
    <source>
        <dbReference type="EMBL" id="MCZ0703685.1"/>
    </source>
</evidence>
<evidence type="ECO:0000256" key="3">
    <source>
        <dbReference type="ARBA" id="ARBA00022448"/>
    </source>
</evidence>
<dbReference type="Proteomes" id="UP001084197">
    <property type="component" value="Unassembled WGS sequence"/>
</dbReference>
<protein>
    <recommendedName>
        <fullName evidence="8">Transport permease protein</fullName>
    </recommendedName>
</protein>
<dbReference type="PROSITE" id="PS51012">
    <property type="entry name" value="ABC_TM2"/>
    <property type="match status" value="1"/>
</dbReference>
<dbReference type="PANTHER" id="PTHR30413:SF10">
    <property type="entry name" value="CAPSULE POLYSACCHARIDE EXPORT INNER-MEMBRANE PROTEIN CTRC"/>
    <property type="match status" value="1"/>
</dbReference>
<evidence type="ECO:0000256" key="8">
    <source>
        <dbReference type="RuleBase" id="RU361157"/>
    </source>
</evidence>
<dbReference type="AlphaFoldDB" id="A0A9J6RDZ2"/>
<dbReference type="GO" id="GO:0015920">
    <property type="term" value="P:lipopolysaccharide transport"/>
    <property type="evidence" value="ECO:0007669"/>
    <property type="project" value="TreeGrafter"/>
</dbReference>
<reference evidence="10" key="1">
    <citation type="submission" date="2022-11" db="EMBL/GenBank/DDBJ databases">
        <title>WGS of Natronobacillus azotifigens 24KS-1, an anaerobic diazotrophic haloalkaliphile from soda-rich habitats.</title>
        <authorList>
            <person name="Sorokin D.Y."/>
            <person name="Merkel A.Y."/>
        </authorList>
    </citation>
    <scope>NUCLEOTIDE SEQUENCE</scope>
    <source>
        <strain evidence="10">24KS-1</strain>
    </source>
</reference>
<feature type="domain" description="ABC transmembrane type-2" evidence="9">
    <location>
        <begin position="32"/>
        <end position="250"/>
    </location>
</feature>
<dbReference type="GO" id="GO:0005886">
    <property type="term" value="C:plasma membrane"/>
    <property type="evidence" value="ECO:0007669"/>
    <property type="project" value="UniProtKB-SubCell"/>
</dbReference>
<keyword evidence="4 8" id="KW-1003">Cell membrane</keyword>
<dbReference type="Pfam" id="PF01061">
    <property type="entry name" value="ABC2_membrane"/>
    <property type="match status" value="1"/>
</dbReference>
<feature type="transmembrane region" description="Helical" evidence="8">
    <location>
        <begin position="31"/>
        <end position="51"/>
    </location>
</feature>
<comment type="caution">
    <text evidence="8">Lacks conserved residue(s) required for the propagation of feature annotation.</text>
</comment>
<comment type="similarity">
    <text evidence="2 8">Belongs to the ABC-2 integral membrane protein family.</text>
</comment>
<comment type="caution">
    <text evidence="10">The sequence shown here is derived from an EMBL/GenBank/DDBJ whole genome shotgun (WGS) entry which is preliminary data.</text>
</comment>
<dbReference type="PANTHER" id="PTHR30413">
    <property type="entry name" value="INNER MEMBRANE TRANSPORT PERMEASE"/>
    <property type="match status" value="1"/>
</dbReference>
<comment type="subcellular location">
    <subcellularLocation>
        <location evidence="1 8">Cell membrane</location>
        <topology evidence="1 8">Multi-pass membrane protein</topology>
    </subcellularLocation>
</comment>
<accession>A0A9J6RDZ2</accession>
<keyword evidence="6 8" id="KW-1133">Transmembrane helix</keyword>
<evidence type="ECO:0000256" key="2">
    <source>
        <dbReference type="ARBA" id="ARBA00007783"/>
    </source>
</evidence>
<keyword evidence="7 8" id="KW-0472">Membrane</keyword>
<feature type="transmembrane region" description="Helical" evidence="8">
    <location>
        <begin position="104"/>
        <end position="134"/>
    </location>
</feature>
<evidence type="ECO:0000256" key="6">
    <source>
        <dbReference type="ARBA" id="ARBA00022989"/>
    </source>
</evidence>
<proteinExistence type="inferred from homology"/>
<keyword evidence="11" id="KW-1185">Reference proteome</keyword>
<keyword evidence="5 8" id="KW-0812">Transmembrane</keyword>
<evidence type="ECO:0000313" key="11">
    <source>
        <dbReference type="Proteomes" id="UP001084197"/>
    </source>
</evidence>
<name>A0A9J6RDZ2_9BACI</name>
<evidence type="ECO:0000256" key="1">
    <source>
        <dbReference type="ARBA" id="ARBA00004651"/>
    </source>
</evidence>